<dbReference type="AlphaFoldDB" id="A0A5N5EBQ0"/>
<gene>
    <name evidence="2" type="ORF">F5983_34360</name>
</gene>
<dbReference type="RefSeq" id="WP_151513742.1">
    <property type="nucleotide sequence ID" value="NZ_VYUA01000060.1"/>
</dbReference>
<evidence type="ECO:0000313" key="2">
    <source>
        <dbReference type="EMBL" id="KAB2588089.1"/>
    </source>
</evidence>
<evidence type="ECO:0008006" key="4">
    <source>
        <dbReference type="Google" id="ProtNLM"/>
    </source>
</evidence>
<reference evidence="2 3" key="1">
    <citation type="submission" date="2019-09" db="EMBL/GenBank/DDBJ databases">
        <authorList>
            <person name="Liu P."/>
        </authorList>
    </citation>
    <scope>NUCLEOTIDE SEQUENCE [LARGE SCALE GENOMIC DNA]</scope>
    <source>
        <strain evidence="2 3">TRM68085</strain>
    </source>
</reference>
<feature type="compositionally biased region" description="Basic and acidic residues" evidence="1">
    <location>
        <begin position="319"/>
        <end position="404"/>
    </location>
</feature>
<evidence type="ECO:0000256" key="1">
    <source>
        <dbReference type="SAM" id="MobiDB-lite"/>
    </source>
</evidence>
<comment type="caution">
    <text evidence="2">The sequence shown here is derived from an EMBL/GenBank/DDBJ whole genome shotgun (WGS) entry which is preliminary data.</text>
</comment>
<evidence type="ECO:0000313" key="3">
    <source>
        <dbReference type="Proteomes" id="UP000326907"/>
    </source>
</evidence>
<organism evidence="2 3">
    <name type="scientific">Streptomyces arboris</name>
    <dbReference type="NCBI Taxonomy" id="2600619"/>
    <lineage>
        <taxon>Bacteria</taxon>
        <taxon>Bacillati</taxon>
        <taxon>Actinomycetota</taxon>
        <taxon>Actinomycetes</taxon>
        <taxon>Kitasatosporales</taxon>
        <taxon>Streptomycetaceae</taxon>
        <taxon>Streptomyces</taxon>
    </lineage>
</organism>
<sequence>MAEENGVAENDAAAPAGPFLREYAPTAPFRHTSARTTSVLFYRNGGYSVAGVSGVRHVDKRALARPHTICEIATGTFVTTLQMELPAAGGATFFKAEVDIRWTVEDPYLVAVQVVTDIAQQLTSPTLERLRQISARFPVDRAKEANDAITERCVSGQWNDLGDDIGLRVRLFVRLRVDDTTIDHAGRVRGQRGAAELARMRQEEYLRVLRSGELGLLSHMLAADPAAANSFLEKIRQEGRQDEKDRIDRLFDMNARGEIASSEIEGLVLGHLAKEHRSIHGVVGGAPSALEPVREEPFTPEWVAAERPSRPQDGGGRGGWDDRDDRDDRGDRDAGHRGTGHRDADRRDVDDRRPDRRDADRRDTGHRVPDGPRDEPRPRYADDVWADARDDVRGGDVRDVRDAQPDPPAPRGRTRARDDGWGWAADE</sequence>
<name>A0A5N5EBQ0_9ACTN</name>
<feature type="region of interest" description="Disordered" evidence="1">
    <location>
        <begin position="300"/>
        <end position="427"/>
    </location>
</feature>
<protein>
    <recommendedName>
        <fullName evidence="4">PE-PGRS family protein</fullName>
    </recommendedName>
</protein>
<proteinExistence type="predicted"/>
<accession>A0A5N5EBQ0</accession>
<keyword evidence="3" id="KW-1185">Reference proteome</keyword>
<dbReference type="EMBL" id="VYUA01000060">
    <property type="protein sequence ID" value="KAB2588089.1"/>
    <property type="molecule type" value="Genomic_DNA"/>
</dbReference>
<dbReference type="Proteomes" id="UP000326907">
    <property type="component" value="Unassembled WGS sequence"/>
</dbReference>